<dbReference type="InterPro" id="IPR001969">
    <property type="entry name" value="Aspartic_peptidase_AS"/>
</dbReference>
<dbReference type="GO" id="GO:0006508">
    <property type="term" value="P:proteolysis"/>
    <property type="evidence" value="ECO:0007669"/>
    <property type="project" value="UniProtKB-KW"/>
</dbReference>
<keyword evidence="1" id="KW-0472">Membrane</keyword>
<organism evidence="2 3">
    <name type="scientific">Sphingomonas rosea</name>
    <dbReference type="NCBI Taxonomy" id="335605"/>
    <lineage>
        <taxon>Bacteria</taxon>
        <taxon>Pseudomonadati</taxon>
        <taxon>Pseudomonadota</taxon>
        <taxon>Alphaproteobacteria</taxon>
        <taxon>Sphingomonadales</taxon>
        <taxon>Sphingomonadaceae</taxon>
        <taxon>Sphingomonas</taxon>
    </lineage>
</organism>
<keyword evidence="3" id="KW-1185">Reference proteome</keyword>
<dbReference type="Gene3D" id="2.40.70.10">
    <property type="entry name" value="Acid Proteases"/>
    <property type="match status" value="1"/>
</dbReference>
<reference evidence="3" key="1">
    <citation type="journal article" date="2019" name="Int. J. Syst. Evol. Microbiol.">
        <title>The Global Catalogue of Microorganisms (GCM) 10K type strain sequencing project: providing services to taxonomists for standard genome sequencing and annotation.</title>
        <authorList>
            <consortium name="The Broad Institute Genomics Platform"/>
            <consortium name="The Broad Institute Genome Sequencing Center for Infectious Disease"/>
            <person name="Wu L."/>
            <person name="Ma J."/>
        </authorList>
    </citation>
    <scope>NUCLEOTIDE SEQUENCE [LARGE SCALE GENOMIC DNA]</scope>
    <source>
        <strain evidence="3">JCM 17564</strain>
    </source>
</reference>
<evidence type="ECO:0000313" key="2">
    <source>
        <dbReference type="EMBL" id="GAA4040922.1"/>
    </source>
</evidence>
<dbReference type="InterPro" id="IPR021109">
    <property type="entry name" value="Peptidase_aspartic_dom_sf"/>
</dbReference>
<comment type="caution">
    <text evidence="2">The sequence shown here is derived from an EMBL/GenBank/DDBJ whole genome shotgun (WGS) entry which is preliminary data.</text>
</comment>
<protein>
    <submittedName>
        <fullName evidence="2">TIGR02281 family clan AA aspartic protease</fullName>
    </submittedName>
</protein>
<dbReference type="CDD" id="cd05483">
    <property type="entry name" value="retropepsin_like_bacteria"/>
    <property type="match status" value="1"/>
</dbReference>
<keyword evidence="2" id="KW-0378">Hydrolase</keyword>
<accession>A0ABP7UDW8</accession>
<keyword evidence="2" id="KW-0645">Protease</keyword>
<dbReference type="SUPFAM" id="SSF50630">
    <property type="entry name" value="Acid proteases"/>
    <property type="match status" value="1"/>
</dbReference>
<gene>
    <name evidence="2" type="ORF">GCM10022281_22350</name>
</gene>
<feature type="transmembrane region" description="Helical" evidence="1">
    <location>
        <begin position="6"/>
        <end position="25"/>
    </location>
</feature>
<dbReference type="InterPro" id="IPR011969">
    <property type="entry name" value="Clan_AA_Asp_peptidase_C"/>
</dbReference>
<proteinExistence type="predicted"/>
<dbReference type="GO" id="GO:0008233">
    <property type="term" value="F:peptidase activity"/>
    <property type="evidence" value="ECO:0007669"/>
    <property type="project" value="UniProtKB-KW"/>
</dbReference>
<dbReference type="PROSITE" id="PS00141">
    <property type="entry name" value="ASP_PROTEASE"/>
    <property type="match status" value="1"/>
</dbReference>
<keyword evidence="1" id="KW-1133">Transmembrane helix</keyword>
<dbReference type="NCBIfam" id="TIGR02281">
    <property type="entry name" value="clan_AA_DTGA"/>
    <property type="match status" value="1"/>
</dbReference>
<evidence type="ECO:0000313" key="3">
    <source>
        <dbReference type="Proteomes" id="UP001424459"/>
    </source>
</evidence>
<feature type="transmembrane region" description="Helical" evidence="1">
    <location>
        <begin position="32"/>
        <end position="54"/>
    </location>
</feature>
<dbReference type="RefSeq" id="WP_344697165.1">
    <property type="nucleotide sequence ID" value="NZ_BAABBR010000001.1"/>
</dbReference>
<dbReference type="InterPro" id="IPR034122">
    <property type="entry name" value="Retropepsin-like_bacterial"/>
</dbReference>
<dbReference type="Pfam" id="PF13975">
    <property type="entry name" value="gag-asp_proteas"/>
    <property type="match status" value="1"/>
</dbReference>
<name>A0ABP7UDW8_9SPHN</name>
<keyword evidence="1" id="KW-0812">Transmembrane</keyword>
<dbReference type="Proteomes" id="UP001424459">
    <property type="component" value="Unassembled WGS sequence"/>
</dbReference>
<dbReference type="EMBL" id="BAABBR010000001">
    <property type="protein sequence ID" value="GAA4040922.1"/>
    <property type="molecule type" value="Genomic_DNA"/>
</dbReference>
<evidence type="ECO:0000256" key="1">
    <source>
        <dbReference type="SAM" id="Phobius"/>
    </source>
</evidence>
<sequence>MLTNDLQLGGLYLLMAGMLVLGALIGRRAPVLRGITSIIAFVFIFGAGFIVFSFRDDLNYVAQRLEAEATGRPVRLGDGTTLRVPLAVDGHFWIQAHVNGVPVDFLVDSGATMTTIGRKTAALAGVPVGDQRNQLVRTGNGLIKMARANADTVTIGDIARKDVKLFVADGDELNVLGMNYLTSLRRWSVEGRWLVLEG</sequence>